<reference evidence="1" key="1">
    <citation type="submission" date="2021-08" db="EMBL/GenBank/DDBJ databases">
        <title>The first chromosome-level gecko genome reveals the dynamic sex chromosomes of Neotropical dwarf geckos (Sphaerodactylidae: Sphaerodactylus).</title>
        <authorList>
            <person name="Pinto B.J."/>
            <person name="Keating S.E."/>
            <person name="Gamble T."/>
        </authorList>
    </citation>
    <scope>NUCLEOTIDE SEQUENCE</scope>
    <source>
        <strain evidence="1">TG3544</strain>
    </source>
</reference>
<proteinExistence type="predicted"/>
<sequence>MYRSVSAMRCVLARRRDMSDNRTKVGQNGKKPEEGVLQYVPGVTRACLREFMASRNLASSAAVVAQQSPTTTTRPGSAREICLKTCLCLLTPDGMDSRLKRLEEEVSLPVPGCVLWVLLG</sequence>
<name>A0ACB8F8C2_9SAUR</name>
<gene>
    <name evidence="1" type="ORF">K3G42_009222</name>
</gene>
<protein>
    <submittedName>
        <fullName evidence="1">Uncharacterized protein</fullName>
    </submittedName>
</protein>
<evidence type="ECO:0000313" key="2">
    <source>
        <dbReference type="Proteomes" id="UP000827872"/>
    </source>
</evidence>
<dbReference type="Proteomes" id="UP000827872">
    <property type="component" value="Linkage Group LG08"/>
</dbReference>
<dbReference type="EMBL" id="CM037621">
    <property type="protein sequence ID" value="KAH8001498.1"/>
    <property type="molecule type" value="Genomic_DNA"/>
</dbReference>
<keyword evidence="2" id="KW-1185">Reference proteome</keyword>
<comment type="caution">
    <text evidence="1">The sequence shown here is derived from an EMBL/GenBank/DDBJ whole genome shotgun (WGS) entry which is preliminary data.</text>
</comment>
<accession>A0ACB8F8C2</accession>
<evidence type="ECO:0000313" key="1">
    <source>
        <dbReference type="EMBL" id="KAH8001498.1"/>
    </source>
</evidence>
<organism evidence="1 2">
    <name type="scientific">Sphaerodactylus townsendi</name>
    <dbReference type="NCBI Taxonomy" id="933632"/>
    <lineage>
        <taxon>Eukaryota</taxon>
        <taxon>Metazoa</taxon>
        <taxon>Chordata</taxon>
        <taxon>Craniata</taxon>
        <taxon>Vertebrata</taxon>
        <taxon>Euteleostomi</taxon>
        <taxon>Lepidosauria</taxon>
        <taxon>Squamata</taxon>
        <taxon>Bifurcata</taxon>
        <taxon>Gekkota</taxon>
        <taxon>Sphaerodactylidae</taxon>
        <taxon>Sphaerodactylus</taxon>
    </lineage>
</organism>